<dbReference type="AlphaFoldDB" id="A0A6A2YYP6"/>
<dbReference type="EMBL" id="VEPZ02001238">
    <property type="protein sequence ID" value="KAE8684523.1"/>
    <property type="molecule type" value="Genomic_DNA"/>
</dbReference>
<proteinExistence type="predicted"/>
<sequence length="249" mass="27146">MFSNWYAWHPSRPGFFYFAFNNGSLKTCQASHKLSIKASPALPPGKTATTPSPEFPPESAPAPTSGGPVVSSSPAYPWPFRPRQRQVLARRNPAVPMPTGEVDSATIRPLPTSDHGEQVAMQARCPYRSPCTLVFAMHGPCTGHVGAGAVHGPCTWGVGRHGGIGLKLGRDARAWSMHSSRSHMPRAWPMHSKDRRAWRPIKTPGVHDDLWWFVWMLPHRGEGIPCGTSSGGTPHDCILYGISSTAVKR</sequence>
<evidence type="ECO:0000256" key="1">
    <source>
        <dbReference type="SAM" id="MobiDB-lite"/>
    </source>
</evidence>
<gene>
    <name evidence="2" type="ORF">F3Y22_tig00111128pilonHSYRG00112</name>
</gene>
<dbReference type="Proteomes" id="UP000436088">
    <property type="component" value="Unassembled WGS sequence"/>
</dbReference>
<keyword evidence="3" id="KW-1185">Reference proteome</keyword>
<evidence type="ECO:0000313" key="3">
    <source>
        <dbReference type="Proteomes" id="UP000436088"/>
    </source>
</evidence>
<organism evidence="2 3">
    <name type="scientific">Hibiscus syriacus</name>
    <name type="common">Rose of Sharon</name>
    <dbReference type="NCBI Taxonomy" id="106335"/>
    <lineage>
        <taxon>Eukaryota</taxon>
        <taxon>Viridiplantae</taxon>
        <taxon>Streptophyta</taxon>
        <taxon>Embryophyta</taxon>
        <taxon>Tracheophyta</taxon>
        <taxon>Spermatophyta</taxon>
        <taxon>Magnoliopsida</taxon>
        <taxon>eudicotyledons</taxon>
        <taxon>Gunneridae</taxon>
        <taxon>Pentapetalae</taxon>
        <taxon>rosids</taxon>
        <taxon>malvids</taxon>
        <taxon>Malvales</taxon>
        <taxon>Malvaceae</taxon>
        <taxon>Malvoideae</taxon>
        <taxon>Hibiscus</taxon>
    </lineage>
</organism>
<accession>A0A6A2YYP6</accession>
<feature type="region of interest" description="Disordered" evidence="1">
    <location>
        <begin position="38"/>
        <end position="74"/>
    </location>
</feature>
<dbReference type="PANTHER" id="PTHR34662">
    <property type="entry name" value="OS04G0422700 PROTEIN"/>
    <property type="match status" value="1"/>
</dbReference>
<dbReference type="PANTHER" id="PTHR34662:SF3">
    <property type="entry name" value="OS04G0422700 PROTEIN"/>
    <property type="match status" value="1"/>
</dbReference>
<evidence type="ECO:0000313" key="2">
    <source>
        <dbReference type="EMBL" id="KAE8684523.1"/>
    </source>
</evidence>
<name>A0A6A2YYP6_HIBSY</name>
<reference evidence="2" key="1">
    <citation type="submission" date="2019-09" db="EMBL/GenBank/DDBJ databases">
        <title>Draft genome information of white flower Hibiscus syriacus.</title>
        <authorList>
            <person name="Kim Y.-M."/>
        </authorList>
    </citation>
    <scope>NUCLEOTIDE SEQUENCE [LARGE SCALE GENOMIC DNA]</scope>
    <source>
        <strain evidence="2">YM2019G1</strain>
    </source>
</reference>
<comment type="caution">
    <text evidence="2">The sequence shown here is derived from an EMBL/GenBank/DDBJ whole genome shotgun (WGS) entry which is preliminary data.</text>
</comment>
<protein>
    <submittedName>
        <fullName evidence="2">Cupredoxin superfamily protein isoform 3</fullName>
    </submittedName>
</protein>
<feature type="compositionally biased region" description="Low complexity" evidence="1">
    <location>
        <begin position="61"/>
        <end position="74"/>
    </location>
</feature>